<feature type="transmembrane region" description="Helical" evidence="13">
    <location>
        <begin position="6"/>
        <end position="25"/>
    </location>
</feature>
<dbReference type="PANTHER" id="PTHR12428">
    <property type="entry name" value="OXA1"/>
    <property type="match status" value="1"/>
</dbReference>
<keyword evidence="5 13" id="KW-1003">Cell membrane</keyword>
<dbReference type="NCBIfam" id="NF002168">
    <property type="entry name" value="PRK01001.1"/>
    <property type="match status" value="1"/>
</dbReference>
<evidence type="ECO:0000256" key="8">
    <source>
        <dbReference type="ARBA" id="ARBA00022989"/>
    </source>
</evidence>
<evidence type="ECO:0000256" key="2">
    <source>
        <dbReference type="ARBA" id="ARBA00010527"/>
    </source>
</evidence>
<evidence type="ECO:0000259" key="14">
    <source>
        <dbReference type="Pfam" id="PF02096"/>
    </source>
</evidence>
<evidence type="ECO:0000256" key="7">
    <source>
        <dbReference type="ARBA" id="ARBA00022927"/>
    </source>
</evidence>
<dbReference type="RefSeq" id="WP_021828314.1">
    <property type="nucleotide sequence ID" value="NZ_CP015840.1"/>
</dbReference>
<dbReference type="PRINTS" id="PR01900">
    <property type="entry name" value="YIDCPROTEIN"/>
</dbReference>
<evidence type="ECO:0000256" key="5">
    <source>
        <dbReference type="ARBA" id="ARBA00022475"/>
    </source>
</evidence>
<dbReference type="InterPro" id="IPR047196">
    <property type="entry name" value="YidC_ALB_C"/>
</dbReference>
<evidence type="ECO:0000256" key="4">
    <source>
        <dbReference type="ARBA" id="ARBA00022448"/>
    </source>
</evidence>
<dbReference type="InterPro" id="IPR001708">
    <property type="entry name" value="YidC/ALB3/OXA1/COX18"/>
</dbReference>
<keyword evidence="4 13" id="KW-0813">Transport</keyword>
<evidence type="ECO:0000256" key="6">
    <source>
        <dbReference type="ARBA" id="ARBA00022692"/>
    </source>
</evidence>
<dbReference type="NCBIfam" id="TIGR03592">
    <property type="entry name" value="yidC_oxa1_cterm"/>
    <property type="match status" value="1"/>
</dbReference>
<dbReference type="GO" id="GO:0032977">
    <property type="term" value="F:membrane insertase activity"/>
    <property type="evidence" value="ECO:0007669"/>
    <property type="project" value="InterPro"/>
</dbReference>
<dbReference type="CDD" id="cd20070">
    <property type="entry name" value="5TM_YidC_Alb3"/>
    <property type="match status" value="1"/>
</dbReference>
<keyword evidence="8 13" id="KW-1133">Transmembrane helix</keyword>
<feature type="transmembrane region" description="Helical" evidence="13">
    <location>
        <begin position="691"/>
        <end position="711"/>
    </location>
</feature>
<evidence type="ECO:0000256" key="10">
    <source>
        <dbReference type="ARBA" id="ARBA00023186"/>
    </source>
</evidence>
<dbReference type="PANTHER" id="PTHR12428:SF65">
    <property type="entry name" value="CYTOCHROME C OXIDASE ASSEMBLY PROTEIN COX18, MITOCHONDRIAL"/>
    <property type="match status" value="1"/>
</dbReference>
<feature type="transmembrane region" description="Helical" evidence="13">
    <location>
        <begin position="636"/>
        <end position="656"/>
    </location>
</feature>
<dbReference type="GO" id="GO:0015031">
    <property type="term" value="P:protein transport"/>
    <property type="evidence" value="ECO:0007669"/>
    <property type="project" value="UniProtKB-KW"/>
</dbReference>
<dbReference type="OrthoDB" id="9780552at2"/>
<feature type="domain" description="Membrane insertase YidC/Oxa/ALB C-terminal" evidence="14">
    <location>
        <begin position="573"/>
        <end position="772"/>
    </location>
</feature>
<comment type="subunit">
    <text evidence="13">Interacts with the Sec translocase complex via SecD. Specifically interacts with transmembrane segments of nascent integral membrane proteins during membrane integration.</text>
</comment>
<dbReference type="GO" id="GO:0051205">
    <property type="term" value="P:protein insertion into membrane"/>
    <property type="evidence" value="ECO:0007669"/>
    <property type="project" value="TreeGrafter"/>
</dbReference>
<feature type="transmembrane region" description="Helical" evidence="13">
    <location>
        <begin position="731"/>
        <end position="748"/>
    </location>
</feature>
<comment type="subcellular location">
    <subcellularLocation>
        <location evidence="1">Cell inner membrane</location>
        <topology evidence="1">Multi-pass membrane protein</topology>
    </subcellularLocation>
    <subcellularLocation>
        <location evidence="13">Cell membrane</location>
        <topology evidence="13">Multi-pass membrane protein</topology>
    </subcellularLocation>
</comment>
<evidence type="ECO:0000256" key="1">
    <source>
        <dbReference type="ARBA" id="ARBA00004429"/>
    </source>
</evidence>
<dbReference type="HAMAP" id="MF_01810">
    <property type="entry name" value="YidC_type1"/>
    <property type="match status" value="1"/>
</dbReference>
<feature type="transmembrane region" description="Helical" evidence="13">
    <location>
        <begin position="572"/>
        <end position="594"/>
    </location>
</feature>
<evidence type="ECO:0000256" key="11">
    <source>
        <dbReference type="ARBA" id="ARBA00033245"/>
    </source>
</evidence>
<name>A0A173E006_9CHLA</name>
<dbReference type="GeneID" id="81478490"/>
<keyword evidence="10 13" id="KW-0143">Chaperone</keyword>
<accession>A0A173E006</accession>
<dbReference type="KEGG" id="cgz:M787_004120"/>
<keyword evidence="6 13" id="KW-0812">Transmembrane</keyword>
<dbReference type="InterPro" id="IPR019998">
    <property type="entry name" value="Membr_insert_YidC"/>
</dbReference>
<comment type="function">
    <text evidence="13">Required for the insertion and/or proper folding and/or complex formation of integral membrane proteins into the membrane. Involved in integration of membrane proteins that insert both dependently and independently of the Sec translocase complex, as well as at least some lipoproteins. Aids folding of multispanning membrane proteins.</text>
</comment>
<reference evidence="15 16" key="1">
    <citation type="journal article" date="2014" name="Syst. Appl. Microbiol.">
        <title>Evidence for the existence of two new members of the family Chlamydiaceae and proposal of Chlamydia avium sp. nov. and Chlamydia gallinacea sp. nov.</title>
        <authorList>
            <person name="Sachse K."/>
            <person name="Laroucau K."/>
            <person name="Riege K."/>
            <person name="Wehner S."/>
            <person name="Dilcher M."/>
            <person name="Creasy H.H."/>
            <person name="Weidmann M."/>
            <person name="Myers G."/>
            <person name="Vorimore F."/>
            <person name="Vicari N."/>
            <person name="Magnino S."/>
            <person name="Liebler-Tenorio E."/>
            <person name="Ruettger A."/>
            <person name="Bavoil P.M."/>
            <person name="Hufert F.T."/>
            <person name="Rossello-Mora R."/>
            <person name="Marz M."/>
        </authorList>
    </citation>
    <scope>NUCLEOTIDE SEQUENCE [LARGE SCALE GENOMIC DNA]</scope>
    <source>
        <strain evidence="15 16">08-1274/3</strain>
    </source>
</reference>
<gene>
    <name evidence="13" type="primary">yidC</name>
    <name evidence="15" type="ORF">M787_004120</name>
</gene>
<evidence type="ECO:0000256" key="9">
    <source>
        <dbReference type="ARBA" id="ARBA00023136"/>
    </source>
</evidence>
<dbReference type="eggNOG" id="COG0706">
    <property type="taxonomic scope" value="Bacteria"/>
</dbReference>
<dbReference type="AlphaFoldDB" id="A0A173E006"/>
<organism evidence="15 16">
    <name type="scientific">Chlamydia gallinacea 08-1274/3</name>
    <dbReference type="NCBI Taxonomy" id="1143323"/>
    <lineage>
        <taxon>Bacteria</taxon>
        <taxon>Pseudomonadati</taxon>
        <taxon>Chlamydiota</taxon>
        <taxon>Chlamydiia</taxon>
        <taxon>Chlamydiales</taxon>
        <taxon>Chlamydiaceae</taxon>
        <taxon>Chlamydia/Chlamydophila group</taxon>
        <taxon>Chlamydia</taxon>
    </lineage>
</organism>
<evidence type="ECO:0000256" key="13">
    <source>
        <dbReference type="HAMAP-Rule" id="MF_01810"/>
    </source>
</evidence>
<keyword evidence="9 13" id="KW-0472">Membrane</keyword>
<dbReference type="InterPro" id="IPR028055">
    <property type="entry name" value="YidC/Oxa/ALB_C"/>
</dbReference>
<evidence type="ECO:0000256" key="3">
    <source>
        <dbReference type="ARBA" id="ARBA00015325"/>
    </source>
</evidence>
<comment type="similarity">
    <text evidence="2 13">Belongs to the OXA1/ALB3/YidC family. Type 1 subfamily.</text>
</comment>
<keyword evidence="7 13" id="KW-0653">Protein transport</keyword>
<protein>
    <recommendedName>
        <fullName evidence="3 13">Membrane protein insertase YidC</fullName>
    </recommendedName>
    <alternativeName>
        <fullName evidence="12 13">Foldase YidC</fullName>
    </alternativeName>
    <alternativeName>
        <fullName evidence="11 13">Membrane integrase YidC</fullName>
    </alternativeName>
    <alternativeName>
        <fullName evidence="13">Membrane protein YidC</fullName>
    </alternativeName>
</protein>
<dbReference type="Pfam" id="PF02096">
    <property type="entry name" value="60KD_IMP"/>
    <property type="match status" value="1"/>
</dbReference>
<dbReference type="PROSITE" id="PS51257">
    <property type="entry name" value="PROKAR_LIPOPROTEIN"/>
    <property type="match status" value="1"/>
</dbReference>
<dbReference type="Proteomes" id="UP000019147">
    <property type="component" value="Chromosome"/>
</dbReference>
<proteinExistence type="inferred from homology"/>
<evidence type="ECO:0000313" key="16">
    <source>
        <dbReference type="Proteomes" id="UP000019147"/>
    </source>
</evidence>
<dbReference type="STRING" id="1143323.M787_004120"/>
<evidence type="ECO:0000256" key="12">
    <source>
        <dbReference type="ARBA" id="ARBA00033342"/>
    </source>
</evidence>
<sequence length="789" mass="89245">MNKRSLLFVTLVSMAFLGCQIFFGYKDFHNYKALSKEQRAISNEVLSIAQAVGLSIAPWSVSPEEELQKNRHAVRIGNYLLLLHRGPTEHSVYASEVHWNFLGETTVFDDLRVVLYNDSTAKISTNVSRVFLPVTNESLPVLVVEFRNNQEPVVFIGQYSQDQGKIYNKNCPVYGTSLVFWRSGNEYLPLGVYDSRTEKLEPLDLPITRAAIFTESRGINTLTTEQYFVLSNDYMQLVISSDSGSIEGINLPFSSKSSQSIVNEIGFDRDLVAQAPKESSFPGFPAIGANNQEIVNSIGGYYPLLRRGELSDPKKRTPFHYHALNLVSGRELTTALTSGYRVVHFDSTVLELESLDSLVKKRYKLSNNQPYTFEVEFSLDRSIEDVWITSGVPEVEIMSNAFTPAIKYRVIRKNKGQLDKVKLPKPKNPLTIQNGVYPQWIINSNGYFGIILSPLTDIPAGYASAYIPGNIVPTRLSLLSPKNQTYPSSKYPGYEALLPLPKEVRSCRFLVYAGPLAEPTLSALDQAYTNAQGDSPNYLECITFRGLFAFITEPFAALLFIIMKFFKIITGSWGISIILLTVFLKLLLYPLNAWSIRSMRRMQKLSPYIQEIQQKYKKEPKRAQMEIMSLYKTNRVNPITGCLPLLIQLPFLIAMFDLLKSSFLLRGATFIPGWIDNLTAPDVLFSWTTPVWFFGNEFHLLPILLGVVMFAQQKISANKKGPLTDQQRQQAAMGTMMAILFTLMFYNFPSGLNIYWLSSMLLGIVQQWATNKILDSKHIKNEVSLNKRK</sequence>
<dbReference type="GO" id="GO:0005886">
    <property type="term" value="C:plasma membrane"/>
    <property type="evidence" value="ECO:0007669"/>
    <property type="project" value="UniProtKB-SubCell"/>
</dbReference>
<dbReference type="EMBL" id="CP015840">
    <property type="protein sequence ID" value="ANG66495.1"/>
    <property type="molecule type" value="Genomic_DNA"/>
</dbReference>
<evidence type="ECO:0000313" key="15">
    <source>
        <dbReference type="EMBL" id="ANG66495.1"/>
    </source>
</evidence>